<evidence type="ECO:0000259" key="2">
    <source>
        <dbReference type="Pfam" id="PF07510"/>
    </source>
</evidence>
<proteinExistence type="predicted"/>
<dbReference type="Pfam" id="PF07510">
    <property type="entry name" value="GmrSD_C"/>
    <property type="match status" value="1"/>
</dbReference>
<organism evidence="3 4">
    <name type="scientific">Nocardia rhamnosiphila</name>
    <dbReference type="NCBI Taxonomy" id="426716"/>
    <lineage>
        <taxon>Bacteria</taxon>
        <taxon>Bacillati</taxon>
        <taxon>Actinomycetota</taxon>
        <taxon>Actinomycetes</taxon>
        <taxon>Mycobacteriales</taxon>
        <taxon>Nocardiaceae</taxon>
        <taxon>Nocardia</taxon>
    </lineage>
</organism>
<keyword evidence="3" id="KW-0378">Hydrolase</keyword>
<evidence type="ECO:0000313" key="3">
    <source>
        <dbReference type="EMBL" id="MEU1955658.1"/>
    </source>
</evidence>
<dbReference type="GO" id="GO:0004519">
    <property type="term" value="F:endonuclease activity"/>
    <property type="evidence" value="ECO:0007669"/>
    <property type="project" value="UniProtKB-KW"/>
</dbReference>
<dbReference type="PANTHER" id="PTHR24094:SF15">
    <property type="entry name" value="AMP-DEPENDENT SYNTHETASE_LIGASE DOMAIN-CONTAINING PROTEIN-RELATED"/>
    <property type="match status" value="1"/>
</dbReference>
<accession>A0ABV2WXP6</accession>
<comment type="caution">
    <text evidence="3">The sequence shown here is derived from an EMBL/GenBank/DDBJ whole genome shotgun (WGS) entry which is preliminary data.</text>
</comment>
<dbReference type="RefSeq" id="WP_356959671.1">
    <property type="nucleotide sequence ID" value="NZ_JBEYBD010000033.1"/>
</dbReference>
<name>A0ABV2WXP6_9NOCA</name>
<sequence>MRGLRTVIRAVVAAAAATVLIQPAPGSAEPPGIPSPGAARAMLDGLTVAAEGSAAGYSRDEFPHWSTVSEGCTAREAVLQRDGTRVEVDADCYPTSGDWYSPNDEQTVAEPADVDIDHVVALAEAWRSGANTWTRDQREQFANDLGGPQLIAVTASSNRPKGDQDPVDWLPPADGYRCTYAAMWVQVKSTWQLTLEQAEKDTLAQILQGC</sequence>
<evidence type="ECO:0000313" key="4">
    <source>
        <dbReference type="Proteomes" id="UP001550628"/>
    </source>
</evidence>
<dbReference type="InterPro" id="IPR011089">
    <property type="entry name" value="GmrSD_C"/>
</dbReference>
<feature type="signal peptide" evidence="1">
    <location>
        <begin position="1"/>
        <end position="28"/>
    </location>
</feature>
<reference evidence="3 4" key="1">
    <citation type="submission" date="2024-06" db="EMBL/GenBank/DDBJ databases">
        <title>The Natural Products Discovery Center: Release of the First 8490 Sequenced Strains for Exploring Actinobacteria Biosynthetic Diversity.</title>
        <authorList>
            <person name="Kalkreuter E."/>
            <person name="Kautsar S.A."/>
            <person name="Yang D."/>
            <person name="Bader C.D."/>
            <person name="Teijaro C.N."/>
            <person name="Fluegel L."/>
            <person name="Davis C.M."/>
            <person name="Simpson J.R."/>
            <person name="Lauterbach L."/>
            <person name="Steele A.D."/>
            <person name="Gui C."/>
            <person name="Meng S."/>
            <person name="Li G."/>
            <person name="Viehrig K."/>
            <person name="Ye F."/>
            <person name="Su P."/>
            <person name="Kiefer A.F."/>
            <person name="Nichols A."/>
            <person name="Cepeda A.J."/>
            <person name="Yan W."/>
            <person name="Fan B."/>
            <person name="Jiang Y."/>
            <person name="Adhikari A."/>
            <person name="Zheng C.-J."/>
            <person name="Schuster L."/>
            <person name="Cowan T.M."/>
            <person name="Smanski M.J."/>
            <person name="Chevrette M.G."/>
            <person name="De Carvalho L.P.S."/>
            <person name="Shen B."/>
        </authorList>
    </citation>
    <scope>NUCLEOTIDE SEQUENCE [LARGE SCALE GENOMIC DNA]</scope>
    <source>
        <strain evidence="3 4">NPDC019708</strain>
    </source>
</reference>
<keyword evidence="3" id="KW-0540">Nuclease</keyword>
<keyword evidence="1" id="KW-0732">Signal</keyword>
<dbReference type="PANTHER" id="PTHR24094">
    <property type="entry name" value="SECRETED PROTEIN"/>
    <property type="match status" value="1"/>
</dbReference>
<protein>
    <submittedName>
        <fullName evidence="3">HNH endonuclease family protein</fullName>
    </submittedName>
</protein>
<feature type="chain" id="PRO_5045886303" evidence="1">
    <location>
        <begin position="29"/>
        <end position="210"/>
    </location>
</feature>
<feature type="domain" description="GmrSD restriction endonucleases C-terminal" evidence="2">
    <location>
        <begin position="105"/>
        <end position="205"/>
    </location>
</feature>
<keyword evidence="3" id="KW-0255">Endonuclease</keyword>
<dbReference type="EMBL" id="JBEYBF010000026">
    <property type="protein sequence ID" value="MEU1955658.1"/>
    <property type="molecule type" value="Genomic_DNA"/>
</dbReference>
<keyword evidence="4" id="KW-1185">Reference proteome</keyword>
<dbReference type="Proteomes" id="UP001550628">
    <property type="component" value="Unassembled WGS sequence"/>
</dbReference>
<evidence type="ECO:0000256" key="1">
    <source>
        <dbReference type="SAM" id="SignalP"/>
    </source>
</evidence>
<gene>
    <name evidence="3" type="ORF">ABZ510_27855</name>
</gene>